<accession>A0ABQ1JB75</accession>
<evidence type="ECO:0000313" key="1">
    <source>
        <dbReference type="EMBL" id="GGB62175.1"/>
    </source>
</evidence>
<dbReference type="EMBL" id="BMDZ01000112">
    <property type="protein sequence ID" value="GGB62175.1"/>
    <property type="molecule type" value="Genomic_DNA"/>
</dbReference>
<proteinExistence type="predicted"/>
<sequence length="778" mass="84291">MSETAPRTLIDAIDASLKQALRTPDGVAPPTALLWTDADGHWGPLIPTLQKVLPQLYVLGAYAPEDRRGPVIWLRCIVERSLPEVSPPHDVVPILYLPKVSRQDLRAGGDCPAELQPLIELQYRGAVWHQRNGRDWTVEAFLTSEDGVGLDIAKDNRTRDAMLRALVLLAPEPLAGLRGRRLEADDFDRLAIGDPVRDLLTWISDKDGFEGRCDPTHWATFKDICWREFGLDPDEDGIQGAADALLHGGGKWDEVWKRFCDAPRLYPGVSTALRQARPRDLLGLADHSRRPGLNEEQEDRLRKELEAALALPHGQACDRITALDAEHKERRGWVWAQLGESPYAIALEPLGKLAKAAKVPLGGATAEAMAADYAVHGWQCDRAALDALGRLKQGGESGLVTKVVRTLYEPWLDRSARRFQELMSAPGVDSRKLTASVSAERDACVLFADGLRFDVGAILQERLEARGFRVRMSHRIAPIPTVTATAKPVASPAHGSCSGKADAEDFAPVITTNGQPATASRLRDAMARAGTAILDDEQASMAVSSEGGGWTETGKLDTLGHSLNALLVRQIDPEVDALVDRISALLTAGWSRIRVVTDHGWLLLPGGLPKVELSPHLVATKWSRCAAVKGGSTPDIPTYPWYWNPILRIASPPGIGAFMANTEYAHGGISLQECVIPELVVERGEAAVAATITGISWRGMRCRVTVESNAAGLQVDLRLNWKQAASSIVAAVKEVRPNGEASLAVADDKHEGAAASVVLSDTSGRVLDYKPTTVGEDA</sequence>
<evidence type="ECO:0000313" key="2">
    <source>
        <dbReference type="Proteomes" id="UP000603352"/>
    </source>
</evidence>
<keyword evidence="2" id="KW-1185">Reference proteome</keyword>
<dbReference type="Proteomes" id="UP000603352">
    <property type="component" value="Unassembled WGS sequence"/>
</dbReference>
<protein>
    <recommendedName>
        <fullName evidence="3">BREX-1 system phosphatase PglZ type B</fullName>
    </recommendedName>
</protein>
<organism evidence="1 2">
    <name type="scientific">Tistrella bauzanensis</name>
    <dbReference type="NCBI Taxonomy" id="657419"/>
    <lineage>
        <taxon>Bacteria</taxon>
        <taxon>Pseudomonadati</taxon>
        <taxon>Pseudomonadota</taxon>
        <taxon>Alphaproteobacteria</taxon>
        <taxon>Geminicoccales</taxon>
        <taxon>Geminicoccaceae</taxon>
        <taxon>Tistrella</taxon>
    </lineage>
</organism>
<reference evidence="2" key="1">
    <citation type="journal article" date="2019" name="Int. J. Syst. Evol. Microbiol.">
        <title>The Global Catalogue of Microorganisms (GCM) 10K type strain sequencing project: providing services to taxonomists for standard genome sequencing and annotation.</title>
        <authorList>
            <consortium name="The Broad Institute Genomics Platform"/>
            <consortium name="The Broad Institute Genome Sequencing Center for Infectious Disease"/>
            <person name="Wu L."/>
            <person name="Ma J."/>
        </authorList>
    </citation>
    <scope>NUCLEOTIDE SEQUENCE [LARGE SCALE GENOMIC DNA]</scope>
    <source>
        <strain evidence="2">CGMCC 1.10188</strain>
    </source>
</reference>
<dbReference type="RefSeq" id="WP_188582888.1">
    <property type="nucleotide sequence ID" value="NZ_BMDZ01000112.1"/>
</dbReference>
<evidence type="ECO:0008006" key="3">
    <source>
        <dbReference type="Google" id="ProtNLM"/>
    </source>
</evidence>
<comment type="caution">
    <text evidence="1">The sequence shown here is derived from an EMBL/GenBank/DDBJ whole genome shotgun (WGS) entry which is preliminary data.</text>
</comment>
<dbReference type="NCBIfam" id="NF033450">
    <property type="entry name" value="BREX_PglZ_1_B"/>
    <property type="match status" value="1"/>
</dbReference>
<name>A0ABQ1JB75_9PROT</name>
<gene>
    <name evidence="1" type="ORF">GCM10011505_48510</name>
</gene>